<dbReference type="EMBL" id="LCPZ01000001">
    <property type="protein sequence ID" value="KKW09464.1"/>
    <property type="molecule type" value="Genomic_DNA"/>
</dbReference>
<evidence type="ECO:0000313" key="2">
    <source>
        <dbReference type="EMBL" id="KKW09464.1"/>
    </source>
</evidence>
<feature type="transmembrane region" description="Helical" evidence="1">
    <location>
        <begin position="6"/>
        <end position="24"/>
    </location>
</feature>
<evidence type="ECO:0000313" key="3">
    <source>
        <dbReference type="Proteomes" id="UP000033965"/>
    </source>
</evidence>
<sequence length="129" mass="14514">MPYISLILILFSTLGLFFIVGMKVSEVNTGKSGMFARISGISDPILRRKLDAGSKVLGYINASNIRRFLRFFTSSLFHVFGTAGLFVSKHHVSFMRWIRGRRYIKGGGVVSFFLKNVSESKEEKGKKDV</sequence>
<protein>
    <submittedName>
        <fullName evidence="2">Uncharacterized protein</fullName>
    </submittedName>
</protein>
<evidence type="ECO:0000256" key="1">
    <source>
        <dbReference type="SAM" id="Phobius"/>
    </source>
</evidence>
<keyword evidence="1" id="KW-1133">Transmembrane helix</keyword>
<reference evidence="2" key="1">
    <citation type="journal article" date="2015" name="Nature">
        <title>rRNA introns, odd ribosomes, and small enigmatic genomes across a large radiation of phyla.</title>
        <authorList>
            <person name="Brown C.T."/>
            <person name="Hug L.A."/>
            <person name="Thomas B.C."/>
            <person name="Sharon I."/>
            <person name="Castelle C.J."/>
            <person name="Singh A."/>
            <person name="Wilkins M.J."/>
            <person name="Williams K.H."/>
            <person name="Banfield J.F."/>
        </authorList>
    </citation>
    <scope>NUCLEOTIDE SEQUENCE [LARGE SCALE GENOMIC DNA]</scope>
</reference>
<keyword evidence="1" id="KW-0472">Membrane</keyword>
<gene>
    <name evidence="2" type="ORF">UY44_C0001G0029</name>
</gene>
<accession>A0A0G1YSV6</accession>
<organism evidence="2 3">
    <name type="scientific">Candidatus Kaiserbacteria bacterium GW2011_GWA2_49_19</name>
    <dbReference type="NCBI Taxonomy" id="1618669"/>
    <lineage>
        <taxon>Bacteria</taxon>
        <taxon>Candidatus Kaiseribacteriota</taxon>
    </lineage>
</organism>
<feature type="transmembrane region" description="Helical" evidence="1">
    <location>
        <begin position="68"/>
        <end position="87"/>
    </location>
</feature>
<dbReference type="Proteomes" id="UP000033965">
    <property type="component" value="Unassembled WGS sequence"/>
</dbReference>
<proteinExistence type="predicted"/>
<dbReference type="AlphaFoldDB" id="A0A0G1YSV6"/>
<comment type="caution">
    <text evidence="2">The sequence shown here is derived from an EMBL/GenBank/DDBJ whole genome shotgun (WGS) entry which is preliminary data.</text>
</comment>
<keyword evidence="1" id="KW-0812">Transmembrane</keyword>
<name>A0A0G1YSV6_9BACT</name>